<proteinExistence type="predicted"/>
<name>A0ABQ9H3D9_9NEOP</name>
<feature type="region of interest" description="Disordered" evidence="1">
    <location>
        <begin position="1"/>
        <end position="34"/>
    </location>
</feature>
<sequence length="383" mass="43068">MERKSKGDRTESKEKGGRIGRKEKGDRKERKENAGRLLIKTGQILRLETRRTRSLSLRHCTSKTSGDGGMPSTDIRLVISLLHHGQIDDVPHKLFRADLMTSSREASPELVSLASDWAASSTGIHGRLLSSCPSTPAAPCPQHDASLLLLSQRSNVERAVGGSFNFDLPKRRRRGVSQRPFFPLFLLSGKCLFTRTSIVRWRLSLFLSAFTNYHLQNALSNTLPVHGRFILCRSFSEQLVQPLGRDVKPTLGATVAERLDCSPPTKTKRVQSPVGSLPDFRKWESSCRMMPLAGGLSRGSPISPRPYFPALLFLASFHRYRLSGLEIRLPIGLVKETGYRRWNCLAALVFNICALQPYILDSLFHIIKWDFTGHCRYLNASEW</sequence>
<comment type="caution">
    <text evidence="2">The sequence shown here is derived from an EMBL/GenBank/DDBJ whole genome shotgun (WGS) entry which is preliminary data.</text>
</comment>
<reference evidence="2 3" key="1">
    <citation type="submission" date="2023-02" db="EMBL/GenBank/DDBJ databases">
        <title>LHISI_Scaffold_Assembly.</title>
        <authorList>
            <person name="Stuart O.P."/>
            <person name="Cleave R."/>
            <person name="Magrath M.J.L."/>
            <person name="Mikheyev A.S."/>
        </authorList>
    </citation>
    <scope>NUCLEOTIDE SEQUENCE [LARGE SCALE GENOMIC DNA]</scope>
    <source>
        <strain evidence="2">Daus_M_001</strain>
        <tissue evidence="2">Leg muscle</tissue>
    </source>
</reference>
<evidence type="ECO:0000313" key="3">
    <source>
        <dbReference type="Proteomes" id="UP001159363"/>
    </source>
</evidence>
<keyword evidence="3" id="KW-1185">Reference proteome</keyword>
<accession>A0ABQ9H3D9</accession>
<evidence type="ECO:0000313" key="2">
    <source>
        <dbReference type="EMBL" id="KAJ8878807.1"/>
    </source>
</evidence>
<evidence type="ECO:0000256" key="1">
    <source>
        <dbReference type="SAM" id="MobiDB-lite"/>
    </source>
</evidence>
<gene>
    <name evidence="2" type="ORF">PR048_019393</name>
</gene>
<dbReference type="EMBL" id="JARBHB010000007">
    <property type="protein sequence ID" value="KAJ8878807.1"/>
    <property type="molecule type" value="Genomic_DNA"/>
</dbReference>
<dbReference type="Proteomes" id="UP001159363">
    <property type="component" value="Chromosome 6"/>
</dbReference>
<organism evidence="2 3">
    <name type="scientific">Dryococelus australis</name>
    <dbReference type="NCBI Taxonomy" id="614101"/>
    <lineage>
        <taxon>Eukaryota</taxon>
        <taxon>Metazoa</taxon>
        <taxon>Ecdysozoa</taxon>
        <taxon>Arthropoda</taxon>
        <taxon>Hexapoda</taxon>
        <taxon>Insecta</taxon>
        <taxon>Pterygota</taxon>
        <taxon>Neoptera</taxon>
        <taxon>Polyneoptera</taxon>
        <taxon>Phasmatodea</taxon>
        <taxon>Verophasmatodea</taxon>
        <taxon>Anareolatae</taxon>
        <taxon>Phasmatidae</taxon>
        <taxon>Eurycanthinae</taxon>
        <taxon>Dryococelus</taxon>
    </lineage>
</organism>
<protein>
    <submittedName>
        <fullName evidence="2">Uncharacterized protein</fullName>
    </submittedName>
</protein>